<feature type="domain" description="Type II secretion system protein GspF" evidence="8">
    <location>
        <begin position="13"/>
        <end position="132"/>
    </location>
</feature>
<dbReference type="InterPro" id="IPR042094">
    <property type="entry name" value="T2SS_GspF_sf"/>
</dbReference>
<dbReference type="InterPro" id="IPR047692">
    <property type="entry name" value="T4P_ComGB"/>
</dbReference>
<comment type="subcellular location">
    <subcellularLocation>
        <location evidence="1">Cell membrane</location>
        <topology evidence="1">Multi-pass membrane protein</topology>
    </subcellularLocation>
</comment>
<dbReference type="Proteomes" id="UP000476934">
    <property type="component" value="Unassembled WGS sequence"/>
</dbReference>
<evidence type="ECO:0000313" key="9">
    <source>
        <dbReference type="EMBL" id="NEY20043.1"/>
    </source>
</evidence>
<feature type="transmembrane region" description="Helical" evidence="7">
    <location>
        <begin position="314"/>
        <end position="335"/>
    </location>
</feature>
<organism evidence="9 10">
    <name type="scientific">Heyndrickxia ginsengihumi</name>
    <dbReference type="NCBI Taxonomy" id="363870"/>
    <lineage>
        <taxon>Bacteria</taxon>
        <taxon>Bacillati</taxon>
        <taxon>Bacillota</taxon>
        <taxon>Bacilli</taxon>
        <taxon>Bacillales</taxon>
        <taxon>Bacillaceae</taxon>
        <taxon>Heyndrickxia</taxon>
    </lineage>
</organism>
<dbReference type="GO" id="GO:0005886">
    <property type="term" value="C:plasma membrane"/>
    <property type="evidence" value="ECO:0007669"/>
    <property type="project" value="UniProtKB-SubCell"/>
</dbReference>
<evidence type="ECO:0000256" key="1">
    <source>
        <dbReference type="ARBA" id="ARBA00004651"/>
    </source>
</evidence>
<reference evidence="9 10" key="1">
    <citation type="submission" date="2020-03" db="EMBL/GenBank/DDBJ databases">
        <title>Bacillus aquiflavi sp. nov., isolated from yellow water of strong flavor Chinese baijiu in Yibin region of China.</title>
        <authorList>
            <person name="Xie J."/>
        </authorList>
    </citation>
    <scope>NUCLEOTIDE SEQUENCE [LARGE SCALE GENOMIC DNA]</scope>
    <source>
        <strain evidence="9 10">Gsoil 114</strain>
    </source>
</reference>
<evidence type="ECO:0000259" key="8">
    <source>
        <dbReference type="Pfam" id="PF00482"/>
    </source>
</evidence>
<evidence type="ECO:0000256" key="3">
    <source>
        <dbReference type="ARBA" id="ARBA00022475"/>
    </source>
</evidence>
<dbReference type="PANTHER" id="PTHR30012:SF0">
    <property type="entry name" value="TYPE II SECRETION SYSTEM PROTEIN F-RELATED"/>
    <property type="match status" value="1"/>
</dbReference>
<protein>
    <submittedName>
        <fullName evidence="9">Type II secretion system F family protein</fullName>
    </submittedName>
</protein>
<evidence type="ECO:0000313" key="10">
    <source>
        <dbReference type="Proteomes" id="UP000476934"/>
    </source>
</evidence>
<evidence type="ECO:0000256" key="7">
    <source>
        <dbReference type="SAM" id="Phobius"/>
    </source>
</evidence>
<dbReference type="Pfam" id="PF00482">
    <property type="entry name" value="T2SSF"/>
    <property type="match status" value="2"/>
</dbReference>
<evidence type="ECO:0000256" key="6">
    <source>
        <dbReference type="ARBA" id="ARBA00023136"/>
    </source>
</evidence>
<dbReference type="PANTHER" id="PTHR30012">
    <property type="entry name" value="GENERAL SECRETION PATHWAY PROTEIN"/>
    <property type="match status" value="1"/>
</dbReference>
<gene>
    <name evidence="9" type="ORF">G4D61_08695</name>
</gene>
<sequence length="341" mass="40756">MRNRKSIADQGNFLTRISELLTNGFSISEAIQFLQHIDPKGNYFSHFILEELQKGIPLHEVLLKEKFDKNACSQIYFAEKHGHMIEALKEAGNYLLKKHKDITTLWKLLRYPILLLIILFIVISLLKTILLPQFESIYESLNYTPSKQLQLFLYLMQHIPNYFLYFILLFIIMFLTFFSYIYRKSPIERARWLSKIPFYNFYYKHYNSQFLAREWSFLLKSGFSIHEILLLMESQHFRPLLRDTAKELHHQLLLGKTISEAFTNIVFIEKQFVILIRHGEKNGKLDQELFYYSQISLKRMEEHIHTIFQIIQPIIFMIIGIFLIAIYMSILFPMFQMIDAV</sequence>
<comment type="caution">
    <text evidence="9">The sequence shown here is derived from an EMBL/GenBank/DDBJ whole genome shotgun (WGS) entry which is preliminary data.</text>
</comment>
<comment type="similarity">
    <text evidence="2">Belongs to the GSP F family.</text>
</comment>
<keyword evidence="5 7" id="KW-1133">Transmembrane helix</keyword>
<dbReference type="RefSeq" id="WP_081979097.1">
    <property type="nucleotide sequence ID" value="NZ_JAAIWK010000012.1"/>
</dbReference>
<feature type="transmembrane region" description="Helical" evidence="7">
    <location>
        <begin position="162"/>
        <end position="182"/>
    </location>
</feature>
<evidence type="ECO:0000256" key="5">
    <source>
        <dbReference type="ARBA" id="ARBA00022989"/>
    </source>
</evidence>
<keyword evidence="6 7" id="KW-0472">Membrane</keyword>
<evidence type="ECO:0000256" key="2">
    <source>
        <dbReference type="ARBA" id="ARBA00005745"/>
    </source>
</evidence>
<evidence type="ECO:0000256" key="4">
    <source>
        <dbReference type="ARBA" id="ARBA00022692"/>
    </source>
</evidence>
<dbReference type="NCBIfam" id="NF041012">
    <property type="entry name" value="T4P_ComGB"/>
    <property type="match status" value="1"/>
</dbReference>
<name>A0A6M0P6E1_9BACI</name>
<feature type="transmembrane region" description="Helical" evidence="7">
    <location>
        <begin position="108"/>
        <end position="130"/>
    </location>
</feature>
<feature type="domain" description="Type II secretion system protein GspF" evidence="8">
    <location>
        <begin position="212"/>
        <end position="333"/>
    </location>
</feature>
<keyword evidence="4 7" id="KW-0812">Transmembrane</keyword>
<dbReference type="Gene3D" id="1.20.81.30">
    <property type="entry name" value="Type II secretion system (T2SS), domain F"/>
    <property type="match status" value="2"/>
</dbReference>
<proteinExistence type="inferred from homology"/>
<dbReference type="EMBL" id="JAAIWK010000012">
    <property type="protein sequence ID" value="NEY20043.1"/>
    <property type="molecule type" value="Genomic_DNA"/>
</dbReference>
<keyword evidence="10" id="KW-1185">Reference proteome</keyword>
<dbReference type="InterPro" id="IPR018076">
    <property type="entry name" value="T2SS_GspF_dom"/>
</dbReference>
<dbReference type="PRINTS" id="PR00812">
    <property type="entry name" value="BCTERIALGSPF"/>
</dbReference>
<dbReference type="AlphaFoldDB" id="A0A6M0P6E1"/>
<keyword evidence="3" id="KW-1003">Cell membrane</keyword>
<dbReference type="InterPro" id="IPR003004">
    <property type="entry name" value="GspF/PilC"/>
</dbReference>
<accession>A0A6M0P6E1</accession>
<dbReference type="OrthoDB" id="1638902at2"/>